<dbReference type="PANTHER" id="PTHR46623:SF6">
    <property type="entry name" value="ALPHA_BETA-HYDROLASES SUPERFAMILY PROTEIN"/>
    <property type="match status" value="1"/>
</dbReference>
<dbReference type="SUPFAM" id="SSF53474">
    <property type="entry name" value="alpha/beta-Hydrolases"/>
    <property type="match status" value="1"/>
</dbReference>
<proteinExistence type="predicted"/>
<evidence type="ECO:0000259" key="1">
    <source>
        <dbReference type="Pfam" id="PF01738"/>
    </source>
</evidence>
<evidence type="ECO:0000313" key="2">
    <source>
        <dbReference type="EMBL" id="MDS3860435.1"/>
    </source>
</evidence>
<dbReference type="Gene3D" id="3.40.50.1820">
    <property type="entry name" value="alpha/beta hydrolase"/>
    <property type="match status" value="1"/>
</dbReference>
<organism evidence="2 3">
    <name type="scientific">Pseudocalidococcus azoricus BACA0444</name>
    <dbReference type="NCBI Taxonomy" id="2918990"/>
    <lineage>
        <taxon>Bacteria</taxon>
        <taxon>Bacillati</taxon>
        <taxon>Cyanobacteriota</taxon>
        <taxon>Cyanophyceae</taxon>
        <taxon>Acaryochloridales</taxon>
        <taxon>Thermosynechococcaceae</taxon>
        <taxon>Pseudocalidococcus</taxon>
        <taxon>Pseudocalidococcus azoricus</taxon>
    </lineage>
</organism>
<sequence>MTITTRSVQIPSSDIAIDAYLALPEAPGPHPAVIVFQEIFGVNSHIRHVTERFAQSGYVAIAPALYQRQSPGFETGYTAADVEIGRKYKDATTAAHLLADTQATLYYLSQLPDVNPEAIGTIGFCFGGHVAYLVATLPEIKATASFYGAGIATSTPGGGQPTLSRTPEIKGTIYAFFGDQDASIPLEQVTAIETELQKSGIKHHIFRYPADHGFFCDQRGSYDAAAASDAWSQVQTLFKTTLV</sequence>
<keyword evidence="2" id="KW-0378">Hydrolase</keyword>
<protein>
    <submittedName>
        <fullName evidence="2">Dienelactone hydrolase family protein</fullName>
        <ecNumber evidence="2">3.1.-.-</ecNumber>
    </submittedName>
</protein>
<reference evidence="3" key="1">
    <citation type="submission" date="2023-07" db="EMBL/GenBank/DDBJ databases">
        <authorList>
            <person name="Luz R."/>
            <person name="Cordeiro R."/>
            <person name="Fonseca A."/>
            <person name="Goncalves V."/>
        </authorList>
    </citation>
    <scope>NUCLEOTIDE SEQUENCE [LARGE SCALE GENOMIC DNA]</scope>
    <source>
        <strain evidence="3">BACA0444</strain>
    </source>
</reference>
<dbReference type="EMBL" id="JAVMIP010000004">
    <property type="protein sequence ID" value="MDS3860435.1"/>
    <property type="molecule type" value="Genomic_DNA"/>
</dbReference>
<dbReference type="EC" id="3.1.-.-" evidence="2"/>
<keyword evidence="3" id="KW-1185">Reference proteome</keyword>
<name>A0AAE4FQR5_9CYAN</name>
<dbReference type="Pfam" id="PF01738">
    <property type="entry name" value="DLH"/>
    <property type="match status" value="1"/>
</dbReference>
<accession>A0AAE4FQR5</accession>
<dbReference type="InterPro" id="IPR029058">
    <property type="entry name" value="AB_hydrolase_fold"/>
</dbReference>
<dbReference type="GO" id="GO:0016787">
    <property type="term" value="F:hydrolase activity"/>
    <property type="evidence" value="ECO:0007669"/>
    <property type="project" value="UniProtKB-KW"/>
</dbReference>
<gene>
    <name evidence="2" type="ORF">RIF25_06390</name>
</gene>
<evidence type="ECO:0000313" key="3">
    <source>
        <dbReference type="Proteomes" id="UP001268256"/>
    </source>
</evidence>
<dbReference type="AlphaFoldDB" id="A0AAE4FQR5"/>
<dbReference type="RefSeq" id="WP_322877711.1">
    <property type="nucleotide sequence ID" value="NZ_JAVMIP010000004.1"/>
</dbReference>
<dbReference type="InterPro" id="IPR051049">
    <property type="entry name" value="Dienelactone_hydrolase-like"/>
</dbReference>
<feature type="domain" description="Dienelactone hydrolase" evidence="1">
    <location>
        <begin position="17"/>
        <end position="241"/>
    </location>
</feature>
<dbReference type="Proteomes" id="UP001268256">
    <property type="component" value="Unassembled WGS sequence"/>
</dbReference>
<dbReference type="InterPro" id="IPR002925">
    <property type="entry name" value="Dienelactn_hydro"/>
</dbReference>
<comment type="caution">
    <text evidence="2">The sequence shown here is derived from an EMBL/GenBank/DDBJ whole genome shotgun (WGS) entry which is preliminary data.</text>
</comment>
<dbReference type="PANTHER" id="PTHR46623">
    <property type="entry name" value="CARBOXYMETHYLENEBUTENOLIDASE-RELATED"/>
    <property type="match status" value="1"/>
</dbReference>